<dbReference type="EMBL" id="DTLB01000001">
    <property type="protein sequence ID" value="HFW31344.1"/>
    <property type="molecule type" value="Genomic_DNA"/>
</dbReference>
<dbReference type="PANTHER" id="PTHR43228">
    <property type="entry name" value="TWO-COMPONENT RESPONSE REGULATOR"/>
    <property type="match status" value="1"/>
</dbReference>
<dbReference type="PANTHER" id="PTHR43228:SF1">
    <property type="entry name" value="TWO-COMPONENT RESPONSE REGULATOR ARR22"/>
    <property type="match status" value="1"/>
</dbReference>
<evidence type="ECO:0000313" key="3">
    <source>
        <dbReference type="EMBL" id="HFW31344.1"/>
    </source>
</evidence>
<comment type="caution">
    <text evidence="3">The sequence shown here is derived from an EMBL/GenBank/DDBJ whole genome shotgun (WGS) entry which is preliminary data.</text>
</comment>
<dbReference type="EMBL" id="DSQD01000149">
    <property type="protein sequence ID" value="HGF87703.1"/>
    <property type="molecule type" value="Genomic_DNA"/>
</dbReference>
<gene>
    <name evidence="4" type="ORF">ENR21_04770</name>
    <name evidence="3" type="ORF">ENW66_00100</name>
</gene>
<dbReference type="AlphaFoldDB" id="A0A7C3RA41"/>
<evidence type="ECO:0000256" key="1">
    <source>
        <dbReference type="PROSITE-ProRule" id="PRU00169"/>
    </source>
</evidence>
<dbReference type="Gene3D" id="3.40.50.2300">
    <property type="match status" value="1"/>
</dbReference>
<evidence type="ECO:0000313" key="4">
    <source>
        <dbReference type="EMBL" id="HGF87703.1"/>
    </source>
</evidence>
<feature type="modified residue" description="4-aspartylphosphate" evidence="1">
    <location>
        <position position="52"/>
    </location>
</feature>
<dbReference type="InterPro" id="IPR001789">
    <property type="entry name" value="Sig_transdc_resp-reg_receiver"/>
</dbReference>
<dbReference type="PROSITE" id="PS50110">
    <property type="entry name" value="RESPONSE_REGULATORY"/>
    <property type="match status" value="1"/>
</dbReference>
<dbReference type="GO" id="GO:0000160">
    <property type="term" value="P:phosphorelay signal transduction system"/>
    <property type="evidence" value="ECO:0007669"/>
    <property type="project" value="InterPro"/>
</dbReference>
<dbReference type="CDD" id="cd17546">
    <property type="entry name" value="REC_hyHK_CKI1_RcsC-like"/>
    <property type="match status" value="1"/>
</dbReference>
<protein>
    <submittedName>
        <fullName evidence="3">Response regulator</fullName>
    </submittedName>
</protein>
<proteinExistence type="predicted"/>
<dbReference type="SMART" id="SM00448">
    <property type="entry name" value="REC"/>
    <property type="match status" value="1"/>
</dbReference>
<organism evidence="3">
    <name type="scientific">Archaeoglobus fulgidus</name>
    <dbReference type="NCBI Taxonomy" id="2234"/>
    <lineage>
        <taxon>Archaea</taxon>
        <taxon>Methanobacteriati</taxon>
        <taxon>Methanobacteriota</taxon>
        <taxon>Archaeoglobi</taxon>
        <taxon>Archaeoglobales</taxon>
        <taxon>Archaeoglobaceae</taxon>
        <taxon>Archaeoglobus</taxon>
    </lineage>
</organism>
<dbReference type="SUPFAM" id="SSF52172">
    <property type="entry name" value="CheY-like"/>
    <property type="match status" value="1"/>
</dbReference>
<dbReference type="InterPro" id="IPR052048">
    <property type="entry name" value="ST_Response_Regulator"/>
</dbReference>
<evidence type="ECO:0000259" key="2">
    <source>
        <dbReference type="PROSITE" id="PS50110"/>
    </source>
</evidence>
<dbReference type="InterPro" id="IPR011006">
    <property type="entry name" value="CheY-like_superfamily"/>
</dbReference>
<dbReference type="Pfam" id="PF00072">
    <property type="entry name" value="Response_reg"/>
    <property type="match status" value="1"/>
</dbReference>
<keyword evidence="1" id="KW-0597">Phosphoprotein</keyword>
<feature type="domain" description="Response regulatory" evidence="2">
    <location>
        <begin position="5"/>
        <end position="116"/>
    </location>
</feature>
<name>A0A7C3RA41_ARCFL</name>
<sequence length="121" mass="13691">MVRPMLLIVDDDDSIREIVKIMLKDYDVIEASNGEEAVRAYKMFKPDLVLMDISMPVMDGVEATKKILSFDPNAKIVALTAFARSRGKEMLENGALEVLEKPFTRRTLKELIEKYVAKAVV</sequence>
<reference evidence="3" key="1">
    <citation type="journal article" date="2020" name="mSystems">
        <title>Genome- and Community-Level Interaction Insights into Carbon Utilization and Element Cycling Functions of Hydrothermarchaeota in Hydrothermal Sediment.</title>
        <authorList>
            <person name="Zhou Z."/>
            <person name="Liu Y."/>
            <person name="Xu W."/>
            <person name="Pan J."/>
            <person name="Luo Z.H."/>
            <person name="Li M."/>
        </authorList>
    </citation>
    <scope>NUCLEOTIDE SEQUENCE [LARGE SCALE GENOMIC DNA]</scope>
    <source>
        <strain evidence="4">SpSt-38</strain>
        <strain evidence="3">SpSt-87</strain>
    </source>
</reference>
<accession>A0A7C3RA41</accession>